<dbReference type="Proteomes" id="UP000601597">
    <property type="component" value="Unassembled WGS sequence"/>
</dbReference>
<comment type="caution">
    <text evidence="1">The sequence shown here is derived from an EMBL/GenBank/DDBJ whole genome shotgun (WGS) entry which is preliminary data.</text>
</comment>
<keyword evidence="2" id="KW-1185">Reference proteome</keyword>
<proteinExistence type="predicted"/>
<dbReference type="EMBL" id="BMXV01000002">
    <property type="protein sequence ID" value="GGY66260.1"/>
    <property type="molecule type" value="Genomic_DNA"/>
</dbReference>
<accession>A0ABQ3AWQ2</accession>
<gene>
    <name evidence="1" type="ORF">GCM10007071_11330</name>
</gene>
<reference evidence="2" key="1">
    <citation type="journal article" date="2019" name="Int. J. Syst. Evol. Microbiol.">
        <title>The Global Catalogue of Microorganisms (GCM) 10K type strain sequencing project: providing services to taxonomists for standard genome sequencing and annotation.</title>
        <authorList>
            <consortium name="The Broad Institute Genomics Platform"/>
            <consortium name="The Broad Institute Genome Sequencing Center for Infectious Disease"/>
            <person name="Wu L."/>
            <person name="Ma J."/>
        </authorList>
    </citation>
    <scope>NUCLEOTIDE SEQUENCE [LARGE SCALE GENOMIC DNA]</scope>
    <source>
        <strain evidence="2">KCTC 22280</strain>
    </source>
</reference>
<evidence type="ECO:0000313" key="1">
    <source>
        <dbReference type="EMBL" id="GGY66260.1"/>
    </source>
</evidence>
<sequence>MTSAWFMAILFGGKGRECNQRLYPLQYATEFQWPERTMPELRQEAPALDIGPVDQLS</sequence>
<protein>
    <submittedName>
        <fullName evidence="1">Uncharacterized protein</fullName>
    </submittedName>
</protein>
<name>A0ABQ3AWQ2_9GAMM</name>
<organism evidence="1 2">
    <name type="scientific">Marinobacter zhanjiangensis</name>
    <dbReference type="NCBI Taxonomy" id="578215"/>
    <lineage>
        <taxon>Bacteria</taxon>
        <taxon>Pseudomonadati</taxon>
        <taxon>Pseudomonadota</taxon>
        <taxon>Gammaproteobacteria</taxon>
        <taxon>Pseudomonadales</taxon>
        <taxon>Marinobacteraceae</taxon>
        <taxon>Marinobacter</taxon>
    </lineage>
</organism>
<evidence type="ECO:0000313" key="2">
    <source>
        <dbReference type="Proteomes" id="UP000601597"/>
    </source>
</evidence>